<dbReference type="EMBL" id="BARU01034874">
    <property type="protein sequence ID" value="GAH68633.1"/>
    <property type="molecule type" value="Genomic_DNA"/>
</dbReference>
<reference evidence="1" key="1">
    <citation type="journal article" date="2014" name="Front. Microbiol.">
        <title>High frequency of phylogenetically diverse reductive dehalogenase-homologous genes in deep subseafloor sedimentary metagenomes.</title>
        <authorList>
            <person name="Kawai M."/>
            <person name="Futagami T."/>
            <person name="Toyoda A."/>
            <person name="Takaki Y."/>
            <person name="Nishi S."/>
            <person name="Hori S."/>
            <person name="Arai W."/>
            <person name="Tsubouchi T."/>
            <person name="Morono Y."/>
            <person name="Uchiyama I."/>
            <person name="Ito T."/>
            <person name="Fujiyama A."/>
            <person name="Inagaki F."/>
            <person name="Takami H."/>
        </authorList>
    </citation>
    <scope>NUCLEOTIDE SEQUENCE</scope>
    <source>
        <strain evidence="1">Expedition CK06-06</strain>
    </source>
</reference>
<evidence type="ECO:0000313" key="1">
    <source>
        <dbReference type="EMBL" id="GAH68633.1"/>
    </source>
</evidence>
<organism evidence="1">
    <name type="scientific">marine sediment metagenome</name>
    <dbReference type="NCBI Taxonomy" id="412755"/>
    <lineage>
        <taxon>unclassified sequences</taxon>
        <taxon>metagenomes</taxon>
        <taxon>ecological metagenomes</taxon>
    </lineage>
</organism>
<name>X1JFV2_9ZZZZ</name>
<dbReference type="AlphaFoldDB" id="X1JFV2"/>
<comment type="caution">
    <text evidence="1">The sequence shown here is derived from an EMBL/GenBank/DDBJ whole genome shotgun (WGS) entry which is preliminary data.</text>
</comment>
<evidence type="ECO:0008006" key="2">
    <source>
        <dbReference type="Google" id="ProtNLM"/>
    </source>
</evidence>
<dbReference type="Gene3D" id="3.90.226.10">
    <property type="entry name" value="2-enoyl-CoA Hydratase, Chain A, domain 1"/>
    <property type="match status" value="1"/>
</dbReference>
<dbReference type="Pfam" id="PF00378">
    <property type="entry name" value="ECH_1"/>
    <property type="match status" value="1"/>
</dbReference>
<sequence length="87" mass="10112">KAKKAKEIGLVNKVYPDSKLEEETYRIARHIGEHSMMVLKFIKNAVRISYQLNTNSGFAYEKKLLALCFNTKEKDEGVKRFLKKEGF</sequence>
<dbReference type="SUPFAM" id="SSF52096">
    <property type="entry name" value="ClpP/crotonase"/>
    <property type="match status" value="1"/>
</dbReference>
<dbReference type="InterPro" id="IPR029045">
    <property type="entry name" value="ClpP/crotonase-like_dom_sf"/>
</dbReference>
<dbReference type="InterPro" id="IPR001753">
    <property type="entry name" value="Enoyl-CoA_hydra/iso"/>
</dbReference>
<feature type="non-terminal residue" evidence="1">
    <location>
        <position position="1"/>
    </location>
</feature>
<gene>
    <name evidence="1" type="ORF">S03H2_54682</name>
</gene>
<accession>X1JFV2</accession>
<proteinExistence type="predicted"/>
<protein>
    <recommendedName>
        <fullName evidence="2">Enoyl-CoA hydratase</fullName>
    </recommendedName>
</protein>